<evidence type="ECO:0000256" key="2">
    <source>
        <dbReference type="ARBA" id="ARBA00022448"/>
    </source>
</evidence>
<sequence length="108" mass="11602">MSLEELIPSNQSKSHHVYAILIRTGLVISTLLVALSIPFFGLVMSLIGSLLTMLVDLDTSLCLLPKYFEGKNNTHSGVLCTIVITVGVISSSFGTYSALSKIIENLTS</sequence>
<dbReference type="STRING" id="63057.A0A2P5AYW0"/>
<feature type="domain" description="Amino acid transporter transmembrane" evidence="8">
    <location>
        <begin position="13"/>
        <end position="55"/>
    </location>
</feature>
<keyword evidence="10" id="KW-1185">Reference proteome</keyword>
<keyword evidence="3 7" id="KW-0812">Transmembrane</keyword>
<accession>A0A2P5AYW0</accession>
<keyword evidence="5 7" id="KW-1133">Transmembrane helix</keyword>
<gene>
    <name evidence="9" type="ORF">TorRG33x02_337590</name>
</gene>
<evidence type="ECO:0000313" key="10">
    <source>
        <dbReference type="Proteomes" id="UP000237000"/>
    </source>
</evidence>
<feature type="transmembrane region" description="Helical" evidence="7">
    <location>
        <begin position="20"/>
        <end position="40"/>
    </location>
</feature>
<comment type="caution">
    <text evidence="9">The sequence shown here is derived from an EMBL/GenBank/DDBJ whole genome shotgun (WGS) entry which is preliminary data.</text>
</comment>
<evidence type="ECO:0000256" key="1">
    <source>
        <dbReference type="ARBA" id="ARBA00004370"/>
    </source>
</evidence>
<proteinExistence type="predicted"/>
<evidence type="ECO:0000256" key="6">
    <source>
        <dbReference type="ARBA" id="ARBA00023136"/>
    </source>
</evidence>
<evidence type="ECO:0000313" key="9">
    <source>
        <dbReference type="EMBL" id="PON41718.1"/>
    </source>
</evidence>
<name>A0A2P5AYW0_TREOI</name>
<dbReference type="Proteomes" id="UP000237000">
    <property type="component" value="Unassembled WGS sequence"/>
</dbReference>
<keyword evidence="4" id="KW-0029">Amino-acid transport</keyword>
<evidence type="ECO:0000259" key="8">
    <source>
        <dbReference type="Pfam" id="PF01490"/>
    </source>
</evidence>
<comment type="subcellular location">
    <subcellularLocation>
        <location evidence="1">Membrane</location>
    </subcellularLocation>
</comment>
<dbReference type="InParanoid" id="A0A2P5AYW0"/>
<evidence type="ECO:0000256" key="4">
    <source>
        <dbReference type="ARBA" id="ARBA00022970"/>
    </source>
</evidence>
<keyword evidence="6 7" id="KW-0472">Membrane</keyword>
<dbReference type="InterPro" id="IPR013057">
    <property type="entry name" value="AA_transpt_TM"/>
</dbReference>
<evidence type="ECO:0000256" key="5">
    <source>
        <dbReference type="ARBA" id="ARBA00022989"/>
    </source>
</evidence>
<protein>
    <submittedName>
        <fullName evidence="9">Amino acid transporter, transmembrane domain containing protein</fullName>
    </submittedName>
</protein>
<organism evidence="9 10">
    <name type="scientific">Trema orientale</name>
    <name type="common">Charcoal tree</name>
    <name type="synonym">Celtis orientalis</name>
    <dbReference type="NCBI Taxonomy" id="63057"/>
    <lineage>
        <taxon>Eukaryota</taxon>
        <taxon>Viridiplantae</taxon>
        <taxon>Streptophyta</taxon>
        <taxon>Embryophyta</taxon>
        <taxon>Tracheophyta</taxon>
        <taxon>Spermatophyta</taxon>
        <taxon>Magnoliopsida</taxon>
        <taxon>eudicotyledons</taxon>
        <taxon>Gunneridae</taxon>
        <taxon>Pentapetalae</taxon>
        <taxon>rosids</taxon>
        <taxon>fabids</taxon>
        <taxon>Rosales</taxon>
        <taxon>Cannabaceae</taxon>
        <taxon>Trema</taxon>
    </lineage>
</organism>
<keyword evidence="2" id="KW-0813">Transport</keyword>
<dbReference type="GO" id="GO:0006865">
    <property type="term" value="P:amino acid transport"/>
    <property type="evidence" value="ECO:0007669"/>
    <property type="project" value="UniProtKB-KW"/>
</dbReference>
<feature type="transmembrane region" description="Helical" evidence="7">
    <location>
        <begin position="76"/>
        <end position="99"/>
    </location>
</feature>
<dbReference type="OrthoDB" id="655540at2759"/>
<evidence type="ECO:0000256" key="7">
    <source>
        <dbReference type="SAM" id="Phobius"/>
    </source>
</evidence>
<dbReference type="Pfam" id="PF01490">
    <property type="entry name" value="Aa_trans"/>
    <property type="match status" value="1"/>
</dbReference>
<dbReference type="AlphaFoldDB" id="A0A2P5AYW0"/>
<evidence type="ECO:0000256" key="3">
    <source>
        <dbReference type="ARBA" id="ARBA00022692"/>
    </source>
</evidence>
<dbReference type="GO" id="GO:0016020">
    <property type="term" value="C:membrane"/>
    <property type="evidence" value="ECO:0007669"/>
    <property type="project" value="UniProtKB-SubCell"/>
</dbReference>
<reference evidence="10" key="1">
    <citation type="submission" date="2016-06" db="EMBL/GenBank/DDBJ databases">
        <title>Parallel loss of symbiosis genes in relatives of nitrogen-fixing non-legume Parasponia.</title>
        <authorList>
            <person name="Van Velzen R."/>
            <person name="Holmer R."/>
            <person name="Bu F."/>
            <person name="Rutten L."/>
            <person name="Van Zeijl A."/>
            <person name="Liu W."/>
            <person name="Santuari L."/>
            <person name="Cao Q."/>
            <person name="Sharma T."/>
            <person name="Shen D."/>
            <person name="Roswanjaya Y."/>
            <person name="Wardhani T."/>
            <person name="Kalhor M.S."/>
            <person name="Jansen J."/>
            <person name="Van den Hoogen J."/>
            <person name="Gungor B."/>
            <person name="Hartog M."/>
            <person name="Hontelez J."/>
            <person name="Verver J."/>
            <person name="Yang W.-C."/>
            <person name="Schijlen E."/>
            <person name="Repin R."/>
            <person name="Schilthuizen M."/>
            <person name="Schranz E."/>
            <person name="Heidstra R."/>
            <person name="Miyata K."/>
            <person name="Fedorova E."/>
            <person name="Kohlen W."/>
            <person name="Bisseling T."/>
            <person name="Smit S."/>
            <person name="Geurts R."/>
        </authorList>
    </citation>
    <scope>NUCLEOTIDE SEQUENCE [LARGE SCALE GENOMIC DNA]</scope>
    <source>
        <strain evidence="10">cv. RG33-2</strain>
    </source>
</reference>
<dbReference type="EMBL" id="JXTC01000654">
    <property type="protein sequence ID" value="PON41718.1"/>
    <property type="molecule type" value="Genomic_DNA"/>
</dbReference>